<name>A0AC61Y584_9FLAO</name>
<accession>A0AC61Y584</accession>
<sequence>MEVFTRNYISNDWITIVFVIILLLLAFSKKFFQEDFFDFWRIFKSNKYFTSHKRSLSVFNLFSFLFFIAQGLSISLGIYFLLKTLSLLPSDTSDLIIFIQIYLAFNIFIGVKYLIEKIIGEIFNISNLLDNYLFYKITYKNFLALAVLPILLILAYSVLYIKIFLFISVGIWIIANMVVLAKYYSQNQKLILGNWFYFILYLCTLEIAPYFILFKVITKVY</sequence>
<gene>
    <name evidence="1" type="ORF">FVB9532_00911</name>
</gene>
<dbReference type="Proteomes" id="UP000356253">
    <property type="component" value="Unassembled WGS sequence"/>
</dbReference>
<keyword evidence="2" id="KW-1185">Reference proteome</keyword>
<dbReference type="EMBL" id="CABVMM010000003">
    <property type="protein sequence ID" value="VVU99655.1"/>
    <property type="molecule type" value="Genomic_DNA"/>
</dbReference>
<reference evidence="1" key="1">
    <citation type="submission" date="2019-09" db="EMBL/GenBank/DDBJ databases">
        <authorList>
            <person name="Rodrigo-Torres L."/>
            <person name="Arahal R. D."/>
            <person name="Lucena T."/>
        </authorList>
    </citation>
    <scope>NUCLEOTIDE SEQUENCE</scope>
    <source>
        <strain evidence="1">ISS653</strain>
    </source>
</reference>
<evidence type="ECO:0000313" key="1">
    <source>
        <dbReference type="EMBL" id="VVU99655.1"/>
    </source>
</evidence>
<protein>
    <submittedName>
        <fullName evidence="1">Uncharacterized protein</fullName>
    </submittedName>
</protein>
<organism evidence="1 2">
    <name type="scientific">Mesonia oceanica</name>
    <dbReference type="NCBI Taxonomy" id="2687242"/>
    <lineage>
        <taxon>Bacteria</taxon>
        <taxon>Pseudomonadati</taxon>
        <taxon>Bacteroidota</taxon>
        <taxon>Flavobacteriia</taxon>
        <taxon>Flavobacteriales</taxon>
        <taxon>Flavobacteriaceae</taxon>
        <taxon>Mesonia</taxon>
    </lineage>
</organism>
<evidence type="ECO:0000313" key="2">
    <source>
        <dbReference type="Proteomes" id="UP000356253"/>
    </source>
</evidence>
<proteinExistence type="predicted"/>
<comment type="caution">
    <text evidence="1">The sequence shown here is derived from an EMBL/GenBank/DDBJ whole genome shotgun (WGS) entry which is preliminary data.</text>
</comment>